<comment type="caution">
    <text evidence="7">The sequence shown here is derived from an EMBL/GenBank/DDBJ whole genome shotgun (WGS) entry which is preliminary data.</text>
</comment>
<evidence type="ECO:0000256" key="5">
    <source>
        <dbReference type="ARBA" id="ARBA00022989"/>
    </source>
</evidence>
<dbReference type="PANTHER" id="PTHR23033">
    <property type="entry name" value="BETA1,3-GALACTOSYLTRANSFERASE"/>
    <property type="match status" value="1"/>
</dbReference>
<sequence>MRPAAAGNSTLAVGPRKVSLSDIVAAMPADLDHMDVARASRIWRKGVIRSYIAGNTPPTPEVIAEGLLHNETWGFYPDDNPRRSMYAGDTRAGLVPFLAHAHFGDSYKWLLYMDDDTVFFPGALLRLLPDFDPDIPYFLTDHLWYQEPGDKQPKHPHPLAPRCLPCHYQTKGRTRLPGAFPAPVGCPCRPQLLCRAAPHMFNEHCDIPRAPATTFSMHGGAGAVLSVGLLREVSLEFMEACSLSLQSTGGDAFISICLWQAGFHVTDPGPSIYTAGTFSFDPGPEDRLGALRLLAAYIDGHRTGADRHWETTCDRACEAKLEAMVSLHIRSRSFAGLDDAAAFIKAITVVYETYQEILANKEARAHPAGRGGGERAAASTTAKQAAAVVQAAAGGNKGTAAAVLKEESLRAAHARQGGRKEAATVKAVGEKKKKAVGTAVAGKAAVQATTATAQTAATTASKATAAAA</sequence>
<dbReference type="Gene3D" id="3.90.550.50">
    <property type="match status" value="1"/>
</dbReference>
<gene>
    <name evidence="7" type="ORF">QBZ16_003278</name>
</gene>
<comment type="subcellular location">
    <subcellularLocation>
        <location evidence="1">Membrane</location>
        <topology evidence="1">Single-pass type II membrane protein</topology>
    </subcellularLocation>
</comment>
<evidence type="ECO:0000313" key="7">
    <source>
        <dbReference type="EMBL" id="KAK2078438.1"/>
    </source>
</evidence>
<keyword evidence="4" id="KW-0735">Signal-anchor</keyword>
<keyword evidence="5" id="KW-1133">Transmembrane helix</keyword>
<dbReference type="Proteomes" id="UP001255856">
    <property type="component" value="Unassembled WGS sequence"/>
</dbReference>
<dbReference type="EMBL" id="JASFZW010000004">
    <property type="protein sequence ID" value="KAK2078438.1"/>
    <property type="molecule type" value="Genomic_DNA"/>
</dbReference>
<dbReference type="PANTHER" id="PTHR23033:SF50">
    <property type="entry name" value="HEXOSYLTRANSFERASE"/>
    <property type="match status" value="1"/>
</dbReference>
<evidence type="ECO:0000256" key="6">
    <source>
        <dbReference type="ARBA" id="ARBA00023136"/>
    </source>
</evidence>
<keyword evidence="3" id="KW-0812">Transmembrane</keyword>
<protein>
    <submittedName>
        <fullName evidence="7">Uncharacterized protein</fullName>
    </submittedName>
</protein>
<evidence type="ECO:0000256" key="3">
    <source>
        <dbReference type="ARBA" id="ARBA00022692"/>
    </source>
</evidence>
<dbReference type="InterPro" id="IPR029044">
    <property type="entry name" value="Nucleotide-diphossugar_trans"/>
</dbReference>
<evidence type="ECO:0000313" key="8">
    <source>
        <dbReference type="Proteomes" id="UP001255856"/>
    </source>
</evidence>
<dbReference type="SUPFAM" id="SSF53448">
    <property type="entry name" value="Nucleotide-diphospho-sugar transferases"/>
    <property type="match status" value="1"/>
</dbReference>
<organism evidence="7 8">
    <name type="scientific">Prototheca wickerhamii</name>
    <dbReference type="NCBI Taxonomy" id="3111"/>
    <lineage>
        <taxon>Eukaryota</taxon>
        <taxon>Viridiplantae</taxon>
        <taxon>Chlorophyta</taxon>
        <taxon>core chlorophytes</taxon>
        <taxon>Trebouxiophyceae</taxon>
        <taxon>Chlorellales</taxon>
        <taxon>Chlorellaceae</taxon>
        <taxon>Prototheca</taxon>
    </lineage>
</organism>
<evidence type="ECO:0000256" key="2">
    <source>
        <dbReference type="ARBA" id="ARBA00006462"/>
    </source>
</evidence>
<dbReference type="InterPro" id="IPR026050">
    <property type="entry name" value="C1GALT1/C1GALT1_chp1"/>
</dbReference>
<reference evidence="7" key="1">
    <citation type="submission" date="2021-01" db="EMBL/GenBank/DDBJ databases">
        <authorList>
            <person name="Eckstrom K.M.E."/>
        </authorList>
    </citation>
    <scope>NUCLEOTIDE SEQUENCE</scope>
    <source>
        <strain evidence="7">UVCC 0001</strain>
    </source>
</reference>
<dbReference type="GO" id="GO:0016020">
    <property type="term" value="C:membrane"/>
    <property type="evidence" value="ECO:0007669"/>
    <property type="project" value="UniProtKB-SubCell"/>
</dbReference>
<evidence type="ECO:0000256" key="4">
    <source>
        <dbReference type="ARBA" id="ARBA00022968"/>
    </source>
</evidence>
<dbReference type="AlphaFoldDB" id="A0AAD9MLN6"/>
<evidence type="ECO:0000256" key="1">
    <source>
        <dbReference type="ARBA" id="ARBA00004606"/>
    </source>
</evidence>
<accession>A0AAD9MLN6</accession>
<proteinExistence type="inferred from homology"/>
<keyword evidence="8" id="KW-1185">Reference proteome</keyword>
<comment type="similarity">
    <text evidence="2">Belongs to the glycosyltransferase 31 family. Beta3-Gal-T subfamily.</text>
</comment>
<name>A0AAD9MLN6_PROWI</name>
<keyword evidence="6" id="KW-0472">Membrane</keyword>